<sequence>MKSTKDFLTTAASVAASAMLARTVINDLVPYELRDYIYSGINYLRGRVSSDLVIVIEEKDGYVLNHVYQAAMAYLSSNISASMRRLKVRKQDEDKNLVVSLDQGEEMTDVFEGIEFKWCLVCTSEQKQSGSNNNDYGGESRCFELSFNKKHKEKALGVYLPWLLDWWKAYKEQDKTLKLFMNEGDCWCPINLHHPSTFETLALDPDLKRAVMEDLGRFVKRKDYYRRIGKAWKRGYLLYGPPGTGKSSLIAAMANFLKFDIYDLELTEVNWNTSLRRLLVGTSNRSIIVVEDIDCSMELQNRDANADTSEATTSHEEKVTLSGLLNFVDGLWSSCGEERIIVFTTNYKDRLDPALLRPGRMDMHIHMGYCTPAAFRILASNYHAVEEHPLFKEIEALIRDLEVTPAAIAEELMRSDDIDVALQGLVESLQHMKLQVNNEIKPGGGGGDRAAADHDHHAEQEEVDCTQTLTQQEG</sequence>
<dbReference type="InterPro" id="IPR003593">
    <property type="entry name" value="AAA+_ATPase"/>
</dbReference>
<dbReference type="Proteomes" id="UP001085076">
    <property type="component" value="Miscellaneous, Linkage group lg01"/>
</dbReference>
<evidence type="ECO:0000256" key="1">
    <source>
        <dbReference type="ARBA" id="ARBA00001946"/>
    </source>
</evidence>
<evidence type="ECO:0000259" key="7">
    <source>
        <dbReference type="SMART" id="SM00382"/>
    </source>
</evidence>
<dbReference type="CDD" id="cd19510">
    <property type="entry name" value="RecA-like_BCS1"/>
    <property type="match status" value="1"/>
</dbReference>
<dbReference type="InterPro" id="IPR025753">
    <property type="entry name" value="AAA_N_dom"/>
</dbReference>
<feature type="compositionally biased region" description="Basic and acidic residues" evidence="6">
    <location>
        <begin position="450"/>
        <end position="460"/>
    </location>
</feature>
<dbReference type="EMBL" id="JAGGNH010000001">
    <property type="protein sequence ID" value="KAJ0985819.1"/>
    <property type="molecule type" value="Genomic_DNA"/>
</dbReference>
<dbReference type="Gene3D" id="6.10.280.40">
    <property type="match status" value="1"/>
</dbReference>
<dbReference type="InterPro" id="IPR003959">
    <property type="entry name" value="ATPase_AAA_core"/>
</dbReference>
<evidence type="ECO:0000313" key="8">
    <source>
        <dbReference type="EMBL" id="KAJ0985819.1"/>
    </source>
</evidence>
<keyword evidence="9" id="KW-1185">Reference proteome</keyword>
<reference evidence="8" key="2">
    <citation type="journal article" date="2022" name="Hortic Res">
        <title>The genome of Dioscorea zingiberensis sheds light on the biosynthesis, origin and evolution of the medicinally important diosgenin saponins.</title>
        <authorList>
            <person name="Li Y."/>
            <person name="Tan C."/>
            <person name="Li Z."/>
            <person name="Guo J."/>
            <person name="Li S."/>
            <person name="Chen X."/>
            <person name="Wang C."/>
            <person name="Dai X."/>
            <person name="Yang H."/>
            <person name="Song W."/>
            <person name="Hou L."/>
            <person name="Xu J."/>
            <person name="Tong Z."/>
            <person name="Xu A."/>
            <person name="Yuan X."/>
            <person name="Wang W."/>
            <person name="Yang Q."/>
            <person name="Chen L."/>
            <person name="Sun Z."/>
            <person name="Wang K."/>
            <person name="Pan B."/>
            <person name="Chen J."/>
            <person name="Bao Y."/>
            <person name="Liu F."/>
            <person name="Qi X."/>
            <person name="Gang D.R."/>
            <person name="Wen J."/>
            <person name="Li J."/>
        </authorList>
    </citation>
    <scope>NUCLEOTIDE SEQUENCE</scope>
    <source>
        <strain evidence="8">Dzin_1.0</strain>
    </source>
</reference>
<accession>A0A9D5HR45</accession>
<protein>
    <recommendedName>
        <fullName evidence="7">AAA+ ATPase domain-containing protein</fullName>
    </recommendedName>
</protein>
<reference evidence="8" key="1">
    <citation type="submission" date="2021-03" db="EMBL/GenBank/DDBJ databases">
        <authorList>
            <person name="Li Z."/>
            <person name="Yang C."/>
        </authorList>
    </citation>
    <scope>NUCLEOTIDE SEQUENCE</scope>
    <source>
        <strain evidence="8">Dzin_1.0</strain>
        <tissue evidence="8">Leaf</tissue>
    </source>
</reference>
<dbReference type="PANTHER" id="PTHR23070">
    <property type="entry name" value="BCS1 AAA-TYPE ATPASE"/>
    <property type="match status" value="1"/>
</dbReference>
<proteinExistence type="inferred from homology"/>
<dbReference type="AlphaFoldDB" id="A0A9D5HR45"/>
<feature type="region of interest" description="Disordered" evidence="6">
    <location>
        <begin position="439"/>
        <end position="474"/>
    </location>
</feature>
<dbReference type="Pfam" id="PF25568">
    <property type="entry name" value="AAA_lid_At3g28540"/>
    <property type="match status" value="1"/>
</dbReference>
<dbReference type="Pfam" id="PF00004">
    <property type="entry name" value="AAA"/>
    <property type="match status" value="1"/>
</dbReference>
<dbReference type="InterPro" id="IPR058017">
    <property type="entry name" value="At3g28540-like_C"/>
</dbReference>
<dbReference type="InterPro" id="IPR050747">
    <property type="entry name" value="Mitochondrial_chaperone_BCS1"/>
</dbReference>
<dbReference type="OrthoDB" id="10251412at2759"/>
<dbReference type="GO" id="GO:0005524">
    <property type="term" value="F:ATP binding"/>
    <property type="evidence" value="ECO:0007669"/>
    <property type="project" value="UniProtKB-KW"/>
</dbReference>
<comment type="caution">
    <text evidence="8">The sequence shown here is derived from an EMBL/GenBank/DDBJ whole genome shotgun (WGS) entry which is preliminary data.</text>
</comment>
<keyword evidence="3" id="KW-0460">Magnesium</keyword>
<keyword evidence="5" id="KW-0067">ATP-binding</keyword>
<evidence type="ECO:0000256" key="6">
    <source>
        <dbReference type="SAM" id="MobiDB-lite"/>
    </source>
</evidence>
<dbReference type="InterPro" id="IPR027417">
    <property type="entry name" value="P-loop_NTPase"/>
</dbReference>
<dbReference type="InterPro" id="IPR003960">
    <property type="entry name" value="ATPase_AAA_CS"/>
</dbReference>
<evidence type="ECO:0000256" key="2">
    <source>
        <dbReference type="ARBA" id="ARBA00007448"/>
    </source>
</evidence>
<dbReference type="SUPFAM" id="SSF52540">
    <property type="entry name" value="P-loop containing nucleoside triphosphate hydrolases"/>
    <property type="match status" value="1"/>
</dbReference>
<evidence type="ECO:0000313" key="9">
    <source>
        <dbReference type="Proteomes" id="UP001085076"/>
    </source>
</evidence>
<dbReference type="GO" id="GO:0006950">
    <property type="term" value="P:response to stress"/>
    <property type="evidence" value="ECO:0007669"/>
    <property type="project" value="UniProtKB-ARBA"/>
</dbReference>
<name>A0A9D5HR45_9LILI</name>
<evidence type="ECO:0000256" key="5">
    <source>
        <dbReference type="RuleBase" id="RU003651"/>
    </source>
</evidence>
<feature type="compositionally biased region" description="Polar residues" evidence="6">
    <location>
        <begin position="465"/>
        <end position="474"/>
    </location>
</feature>
<comment type="similarity">
    <text evidence="2">Belongs to the AAA ATPase family. BCS1 subfamily.</text>
</comment>
<comment type="catalytic activity">
    <reaction evidence="4">
        <text>ATP + H2O = ADP + phosphate + H(+)</text>
        <dbReference type="Rhea" id="RHEA:13065"/>
        <dbReference type="ChEBI" id="CHEBI:15377"/>
        <dbReference type="ChEBI" id="CHEBI:15378"/>
        <dbReference type="ChEBI" id="CHEBI:30616"/>
        <dbReference type="ChEBI" id="CHEBI:43474"/>
        <dbReference type="ChEBI" id="CHEBI:456216"/>
    </reaction>
</comment>
<dbReference type="GO" id="GO:0016887">
    <property type="term" value="F:ATP hydrolysis activity"/>
    <property type="evidence" value="ECO:0007669"/>
    <property type="project" value="InterPro"/>
</dbReference>
<organism evidence="8 9">
    <name type="scientific">Dioscorea zingiberensis</name>
    <dbReference type="NCBI Taxonomy" id="325984"/>
    <lineage>
        <taxon>Eukaryota</taxon>
        <taxon>Viridiplantae</taxon>
        <taxon>Streptophyta</taxon>
        <taxon>Embryophyta</taxon>
        <taxon>Tracheophyta</taxon>
        <taxon>Spermatophyta</taxon>
        <taxon>Magnoliopsida</taxon>
        <taxon>Liliopsida</taxon>
        <taxon>Dioscoreales</taxon>
        <taxon>Dioscoreaceae</taxon>
        <taxon>Dioscorea</taxon>
    </lineage>
</organism>
<evidence type="ECO:0000256" key="3">
    <source>
        <dbReference type="ARBA" id="ARBA00022842"/>
    </source>
</evidence>
<dbReference type="SMART" id="SM00382">
    <property type="entry name" value="AAA"/>
    <property type="match status" value="1"/>
</dbReference>
<evidence type="ECO:0000256" key="4">
    <source>
        <dbReference type="ARBA" id="ARBA00049360"/>
    </source>
</evidence>
<dbReference type="PROSITE" id="PS00674">
    <property type="entry name" value="AAA"/>
    <property type="match status" value="1"/>
</dbReference>
<comment type="cofactor">
    <cofactor evidence="1">
        <name>Mg(2+)</name>
        <dbReference type="ChEBI" id="CHEBI:18420"/>
    </cofactor>
</comment>
<keyword evidence="5" id="KW-0547">Nucleotide-binding</keyword>
<gene>
    <name evidence="8" type="ORF">J5N97_004175</name>
</gene>
<feature type="domain" description="AAA+ ATPase" evidence="7">
    <location>
        <begin position="232"/>
        <end position="371"/>
    </location>
</feature>
<dbReference type="Gene3D" id="3.40.50.300">
    <property type="entry name" value="P-loop containing nucleotide triphosphate hydrolases"/>
    <property type="match status" value="1"/>
</dbReference>
<dbReference type="Pfam" id="PF14363">
    <property type="entry name" value="AAA_assoc"/>
    <property type="match status" value="1"/>
</dbReference>